<gene>
    <name evidence="1" type="ORF">WH47_07600</name>
</gene>
<dbReference type="AlphaFoldDB" id="A0A0L7RE99"/>
<feature type="non-terminal residue" evidence="1">
    <location>
        <position position="1"/>
    </location>
</feature>
<evidence type="ECO:0000313" key="1">
    <source>
        <dbReference type="EMBL" id="KOC69149.1"/>
    </source>
</evidence>
<accession>A0A0L7RE99</accession>
<dbReference type="EMBL" id="KQ414612">
    <property type="protein sequence ID" value="KOC69149.1"/>
    <property type="molecule type" value="Genomic_DNA"/>
</dbReference>
<dbReference type="Proteomes" id="UP000053825">
    <property type="component" value="Unassembled WGS sequence"/>
</dbReference>
<sequence>FKFPILRLRKYVGRTISIDVQPALGDQILAVIKPIYEESSLGKLSKRCLEAET</sequence>
<organism evidence="1 2">
    <name type="scientific">Habropoda laboriosa</name>
    <dbReference type="NCBI Taxonomy" id="597456"/>
    <lineage>
        <taxon>Eukaryota</taxon>
        <taxon>Metazoa</taxon>
        <taxon>Ecdysozoa</taxon>
        <taxon>Arthropoda</taxon>
        <taxon>Hexapoda</taxon>
        <taxon>Insecta</taxon>
        <taxon>Pterygota</taxon>
        <taxon>Neoptera</taxon>
        <taxon>Endopterygota</taxon>
        <taxon>Hymenoptera</taxon>
        <taxon>Apocrita</taxon>
        <taxon>Aculeata</taxon>
        <taxon>Apoidea</taxon>
        <taxon>Anthophila</taxon>
        <taxon>Apidae</taxon>
        <taxon>Habropoda</taxon>
    </lineage>
</organism>
<evidence type="ECO:0000313" key="2">
    <source>
        <dbReference type="Proteomes" id="UP000053825"/>
    </source>
</evidence>
<proteinExistence type="predicted"/>
<reference evidence="1 2" key="1">
    <citation type="submission" date="2015-07" db="EMBL/GenBank/DDBJ databases">
        <title>The genome of Habropoda laboriosa.</title>
        <authorList>
            <person name="Pan H."/>
            <person name="Kapheim K."/>
        </authorList>
    </citation>
    <scope>NUCLEOTIDE SEQUENCE [LARGE SCALE GENOMIC DNA]</scope>
    <source>
        <strain evidence="1">0110345459</strain>
    </source>
</reference>
<protein>
    <submittedName>
        <fullName evidence="1">Uncharacterized protein</fullName>
    </submittedName>
</protein>
<name>A0A0L7RE99_9HYME</name>
<keyword evidence="2" id="KW-1185">Reference proteome</keyword>